<evidence type="ECO:0000313" key="2">
    <source>
        <dbReference type="EMBL" id="GGQ82819.1"/>
    </source>
</evidence>
<dbReference type="EMBL" id="BMQK01000020">
    <property type="protein sequence ID" value="GGQ82819.1"/>
    <property type="molecule type" value="Genomic_DNA"/>
</dbReference>
<name>A0A918BQC7_9ACTN</name>
<keyword evidence="3" id="KW-1185">Reference proteome</keyword>
<proteinExistence type="predicted"/>
<reference evidence="2" key="2">
    <citation type="submission" date="2020-09" db="EMBL/GenBank/DDBJ databases">
        <authorList>
            <person name="Sun Q."/>
            <person name="Ohkuma M."/>
        </authorList>
    </citation>
    <scope>NUCLEOTIDE SEQUENCE</scope>
    <source>
        <strain evidence="2">JCM 3131</strain>
    </source>
</reference>
<evidence type="ECO:0000256" key="1">
    <source>
        <dbReference type="SAM" id="MobiDB-lite"/>
    </source>
</evidence>
<feature type="region of interest" description="Disordered" evidence="1">
    <location>
        <begin position="1"/>
        <end position="55"/>
    </location>
</feature>
<protein>
    <submittedName>
        <fullName evidence="2">Uncharacterized protein</fullName>
    </submittedName>
</protein>
<feature type="region of interest" description="Disordered" evidence="1">
    <location>
        <begin position="125"/>
        <end position="151"/>
    </location>
</feature>
<accession>A0A918BQC7</accession>
<dbReference type="Proteomes" id="UP000620156">
    <property type="component" value="Unassembled WGS sequence"/>
</dbReference>
<comment type="caution">
    <text evidence="2">The sequence shown here is derived from an EMBL/GenBank/DDBJ whole genome shotgun (WGS) entry which is preliminary data.</text>
</comment>
<reference evidence="2" key="1">
    <citation type="journal article" date="2014" name="Int. J. Syst. Evol. Microbiol.">
        <title>Complete genome sequence of Corynebacterium casei LMG S-19264T (=DSM 44701T), isolated from a smear-ripened cheese.</title>
        <authorList>
            <consortium name="US DOE Joint Genome Institute (JGI-PGF)"/>
            <person name="Walter F."/>
            <person name="Albersmeier A."/>
            <person name="Kalinowski J."/>
            <person name="Ruckert C."/>
        </authorList>
    </citation>
    <scope>NUCLEOTIDE SEQUENCE</scope>
    <source>
        <strain evidence="2">JCM 3131</strain>
    </source>
</reference>
<dbReference type="AlphaFoldDB" id="A0A918BQC7"/>
<organism evidence="2 3">
    <name type="scientific">Streptomyces ruber</name>
    <dbReference type="NCBI Taxonomy" id="83378"/>
    <lineage>
        <taxon>Bacteria</taxon>
        <taxon>Bacillati</taxon>
        <taxon>Actinomycetota</taxon>
        <taxon>Actinomycetes</taxon>
        <taxon>Kitasatosporales</taxon>
        <taxon>Streptomycetaceae</taxon>
        <taxon>Streptomyces</taxon>
    </lineage>
</organism>
<sequence>MADGRQETLGRRVPADGRRARHRQPRQAGEERHEFQADVPAGRPADDDGPLDAQRAEELRDRRRLTALGAGAPGIARVVGLPVPQQVEGRQPPAAEVIGRLRVEDLAGRRVPVYEDEWRRGERSLEVGVRTGDPAGPRPGASGDARQGHGT</sequence>
<feature type="compositionally biased region" description="Basic and acidic residues" evidence="1">
    <location>
        <begin position="1"/>
        <end position="18"/>
    </location>
</feature>
<evidence type="ECO:0000313" key="3">
    <source>
        <dbReference type="Proteomes" id="UP000620156"/>
    </source>
</evidence>
<gene>
    <name evidence="2" type="ORF">GCM10010145_60560</name>
</gene>